<dbReference type="RefSeq" id="XP_071906614.1">
    <property type="nucleotide sequence ID" value="XM_072050513.1"/>
</dbReference>
<dbReference type="GeneID" id="113689121"/>
<accession>A0ABM4UH49</accession>
<protein>
    <submittedName>
        <fullName evidence="3 4">Uncharacterized protein</fullName>
    </submittedName>
</protein>
<name>A0ABM4UH49_COFAR</name>
<reference evidence="3 4" key="1">
    <citation type="submission" date="2025-05" db="UniProtKB">
        <authorList>
            <consortium name="RefSeq"/>
        </authorList>
    </citation>
    <scope>IDENTIFICATION</scope>
    <source>
        <tissue evidence="3 4">Leaves</tissue>
    </source>
</reference>
<proteinExistence type="predicted"/>
<organism evidence="2 3">
    <name type="scientific">Coffea arabica</name>
    <name type="common">Arabian coffee</name>
    <dbReference type="NCBI Taxonomy" id="13443"/>
    <lineage>
        <taxon>Eukaryota</taxon>
        <taxon>Viridiplantae</taxon>
        <taxon>Streptophyta</taxon>
        <taxon>Embryophyta</taxon>
        <taxon>Tracheophyta</taxon>
        <taxon>Spermatophyta</taxon>
        <taxon>Magnoliopsida</taxon>
        <taxon>eudicotyledons</taxon>
        <taxon>Gunneridae</taxon>
        <taxon>Pentapetalae</taxon>
        <taxon>asterids</taxon>
        <taxon>lamiids</taxon>
        <taxon>Gentianales</taxon>
        <taxon>Rubiaceae</taxon>
        <taxon>Ixoroideae</taxon>
        <taxon>Gardenieae complex</taxon>
        <taxon>Bertiereae - Coffeeae clade</taxon>
        <taxon>Coffeeae</taxon>
        <taxon>Coffea</taxon>
    </lineage>
</organism>
<dbReference type="Proteomes" id="UP001652660">
    <property type="component" value="Chromosome 5c"/>
</dbReference>
<sequence length="231" mass="26413">MCSQTKLDEPHHLFDQMPKRKMNQTISQLERICVTASETMEAYIILCNLDDRQEEQERKSFVEEEEEWGKAKPSTLKNSPENKLREALEEASEDGSLAKSHEIDSESLNQNGCLGRSISLARFNAQLEFLRATALLSDRTFCTEESIPGFNEALTLYGLFSCFQMLQYWDSSTFSLKEITVNLSNHVLRGGAEEGTVEHDIKTKIVDYLNIPEMSLYLFLLLVEDLHLNCC</sequence>
<evidence type="ECO:0000313" key="4">
    <source>
        <dbReference type="RefSeq" id="XP_071906614.1"/>
    </source>
</evidence>
<evidence type="ECO:0000313" key="3">
    <source>
        <dbReference type="RefSeq" id="XP_071906613.1"/>
    </source>
</evidence>
<gene>
    <name evidence="3 4" type="primary">LOC113689121</name>
</gene>
<feature type="region of interest" description="Disordered" evidence="1">
    <location>
        <begin position="58"/>
        <end position="102"/>
    </location>
</feature>
<evidence type="ECO:0000313" key="2">
    <source>
        <dbReference type="Proteomes" id="UP001652660"/>
    </source>
</evidence>
<evidence type="ECO:0000256" key="1">
    <source>
        <dbReference type="SAM" id="MobiDB-lite"/>
    </source>
</evidence>
<keyword evidence="2" id="KW-1185">Reference proteome</keyword>
<dbReference type="RefSeq" id="XP_071906613.1">
    <property type="nucleotide sequence ID" value="XM_072050512.1"/>
</dbReference>